<comment type="caution">
    <text evidence="4">The sequence shown here is derived from an EMBL/GenBank/DDBJ whole genome shotgun (WGS) entry which is preliminary data.</text>
</comment>
<proteinExistence type="predicted"/>
<dbReference type="PROSITE" id="PS00552">
    <property type="entry name" value="HTH_MERR_1"/>
    <property type="match status" value="1"/>
</dbReference>
<dbReference type="Gene3D" id="1.10.1660.10">
    <property type="match status" value="1"/>
</dbReference>
<evidence type="ECO:0000259" key="3">
    <source>
        <dbReference type="PROSITE" id="PS50937"/>
    </source>
</evidence>
<feature type="coiled-coil region" evidence="2">
    <location>
        <begin position="84"/>
        <end position="111"/>
    </location>
</feature>
<dbReference type="PANTHER" id="PTHR30204">
    <property type="entry name" value="REDOX-CYCLING DRUG-SENSING TRANSCRIPTIONAL ACTIVATOR SOXR"/>
    <property type="match status" value="1"/>
</dbReference>
<dbReference type="GO" id="GO:0003677">
    <property type="term" value="F:DNA binding"/>
    <property type="evidence" value="ECO:0007669"/>
    <property type="project" value="UniProtKB-KW"/>
</dbReference>
<keyword evidence="1" id="KW-0238">DNA-binding</keyword>
<dbReference type="CDD" id="cd01282">
    <property type="entry name" value="HTH_MerR-like_sg3"/>
    <property type="match status" value="1"/>
</dbReference>
<dbReference type="Proteomes" id="UP000284057">
    <property type="component" value="Unassembled WGS sequence"/>
</dbReference>
<sequence>MRIGELARRTGVTERALRYYEEQNLLKPARLPSGYRDYAPSDAEAVRHIRSLLAAGLPSHLIAELLPCMVDTGDGLMPGCRSMLEPLEAERDRLTAAIEELTAARELLTALIDRTPEDDSEYDAWVAAHAVA</sequence>
<evidence type="ECO:0000313" key="4">
    <source>
        <dbReference type="EMBL" id="RIQ14517.1"/>
    </source>
</evidence>
<dbReference type="OrthoDB" id="4567915at2"/>
<dbReference type="PROSITE" id="PS50937">
    <property type="entry name" value="HTH_MERR_2"/>
    <property type="match status" value="1"/>
</dbReference>
<dbReference type="InterPro" id="IPR000551">
    <property type="entry name" value="MerR-type_HTH_dom"/>
</dbReference>
<accession>A0A418KJH0</accession>
<organism evidence="4 5">
    <name type="scientific">Jiangella rhizosphaerae</name>
    <dbReference type="NCBI Taxonomy" id="2293569"/>
    <lineage>
        <taxon>Bacteria</taxon>
        <taxon>Bacillati</taxon>
        <taxon>Actinomycetota</taxon>
        <taxon>Actinomycetes</taxon>
        <taxon>Jiangellales</taxon>
        <taxon>Jiangellaceae</taxon>
        <taxon>Jiangella</taxon>
    </lineage>
</organism>
<dbReference type="InterPro" id="IPR047057">
    <property type="entry name" value="MerR_fam"/>
</dbReference>
<evidence type="ECO:0000256" key="1">
    <source>
        <dbReference type="ARBA" id="ARBA00023125"/>
    </source>
</evidence>
<dbReference type="RefSeq" id="WP_119662327.1">
    <property type="nucleotide sequence ID" value="NZ_QUAL01000339.1"/>
</dbReference>
<dbReference type="Pfam" id="PF13411">
    <property type="entry name" value="MerR_1"/>
    <property type="match status" value="1"/>
</dbReference>
<dbReference type="GO" id="GO:0003700">
    <property type="term" value="F:DNA-binding transcription factor activity"/>
    <property type="evidence" value="ECO:0007669"/>
    <property type="project" value="InterPro"/>
</dbReference>
<dbReference type="PRINTS" id="PR00040">
    <property type="entry name" value="HTHMERR"/>
</dbReference>
<evidence type="ECO:0000256" key="2">
    <source>
        <dbReference type="SAM" id="Coils"/>
    </source>
</evidence>
<feature type="domain" description="HTH merR-type" evidence="3">
    <location>
        <begin position="1"/>
        <end position="68"/>
    </location>
</feature>
<dbReference type="AlphaFoldDB" id="A0A418KJH0"/>
<protein>
    <submittedName>
        <fullName evidence="4">MerR family transcriptional regulator</fullName>
    </submittedName>
</protein>
<gene>
    <name evidence="4" type="ORF">DY240_24445</name>
</gene>
<keyword evidence="2" id="KW-0175">Coiled coil</keyword>
<dbReference type="InterPro" id="IPR009061">
    <property type="entry name" value="DNA-bd_dom_put_sf"/>
</dbReference>
<evidence type="ECO:0000313" key="5">
    <source>
        <dbReference type="Proteomes" id="UP000284057"/>
    </source>
</evidence>
<dbReference type="SMART" id="SM00422">
    <property type="entry name" value="HTH_MERR"/>
    <property type="match status" value="1"/>
</dbReference>
<dbReference type="EMBL" id="QUAL01000339">
    <property type="protein sequence ID" value="RIQ14517.1"/>
    <property type="molecule type" value="Genomic_DNA"/>
</dbReference>
<reference evidence="4 5" key="1">
    <citation type="submission" date="2018-09" db="EMBL/GenBank/DDBJ databases">
        <title>Isolation, diversity and antifungal activity of actinobacteria from wheat.</title>
        <authorList>
            <person name="Han C."/>
        </authorList>
    </citation>
    <scope>NUCLEOTIDE SEQUENCE [LARGE SCALE GENOMIC DNA]</scope>
    <source>
        <strain evidence="4 5">NEAU-YY265</strain>
    </source>
</reference>
<name>A0A418KJH0_9ACTN</name>
<dbReference type="PANTHER" id="PTHR30204:SF97">
    <property type="entry name" value="MERR FAMILY REGULATORY PROTEIN"/>
    <property type="match status" value="1"/>
</dbReference>
<dbReference type="SUPFAM" id="SSF46955">
    <property type="entry name" value="Putative DNA-binding domain"/>
    <property type="match status" value="1"/>
</dbReference>
<keyword evidence="5" id="KW-1185">Reference proteome</keyword>